<comment type="subcellular location">
    <subcellularLocation>
        <location evidence="2">Cytoplasm</location>
    </subcellularLocation>
    <subcellularLocation>
        <location evidence="1">Nucleus</location>
    </subcellularLocation>
</comment>
<keyword evidence="6 13" id="KW-0175">Coiled coil</keyword>
<keyword evidence="4" id="KW-0963">Cytoplasm</keyword>
<feature type="compositionally biased region" description="Low complexity" evidence="14">
    <location>
        <begin position="684"/>
        <end position="695"/>
    </location>
</feature>
<evidence type="ECO:0000256" key="11">
    <source>
        <dbReference type="ARBA" id="ARBA00079468"/>
    </source>
</evidence>
<evidence type="ECO:0000256" key="5">
    <source>
        <dbReference type="ARBA" id="ARBA00022553"/>
    </source>
</evidence>
<dbReference type="Proteomes" id="UP000694556">
    <property type="component" value="Chromosome 14"/>
</dbReference>
<evidence type="ECO:0000313" key="16">
    <source>
        <dbReference type="Proteomes" id="UP000694556"/>
    </source>
</evidence>
<sequence length="716" mass="80055">MEGRGPYRIYDPGGGTGENGSAAFERLMEENARLKEKMQGIKSIGELLEESQVEASKLRQKAEELVKDNQMLMGSSALEELVGSGAAGPKPSSTLAAPGSAQPEAEARKSPSGSSSEFEIVAVEAQGFPQDSGRADLEPLPTEDANLLPQLQQLESTLSGCTQEASKDQVFVRMGYMASELKRLASKVHKNEQRTSFLQTLCETLHTENKELRTKLERDLEQRNQALEKLRCENQELRRMVTLSNQESAKREAAEQQQQSGAGAEKALGRGDLEAKEKKVKILEHQRREMTDVHQELAEARRALTEMEAEREQKQRDFDRKLLLAKSRIETEEAEKDRLAMEVRDLQQRMRFLQEQLAPVTRQREYQEKEIQRLNKALEEALNVQASPPPIFAATLEPAGKVPQQELLTQNELLKQQVKIFEEDFQRERSDRERMNEEKEELKQQLEKLQKQLVVSNNQLRASKDDCQREKEEKEKLKKMLKQHKQASGERLHPEPLPGPLGPACPMYQYQYSPPVPHPVYHGFDEWQQIRYPPAMPGEHAPGQNFHHFPPVSTYPRRHNGEHKAPWASGFGVFWAAWSAASCSMCLVTHWFCFHLLLQPEYPWRPPCAMSRSQNAPAVPGVKPVPKDLGKAPSAAPEPQTAGSTAAEEGWDGFPGSAFPSAPTDLRRWAAKLLRAAPSLAAGSVPAPSPCSSPSLKPPSHKGLVAVLEMSAGAAP</sequence>
<dbReference type="Ensembl" id="ENSCMMT00000011243.1">
    <property type="protein sequence ID" value="ENSCMMP00000010220.1"/>
    <property type="gene ID" value="ENSCMMG00000006436.1"/>
</dbReference>
<keyword evidence="8" id="KW-0539">Nucleus</keyword>
<dbReference type="AlphaFoldDB" id="A0A8C3BSN5"/>
<evidence type="ECO:0000313" key="15">
    <source>
        <dbReference type="Ensembl" id="ENSCMMP00000010220.1"/>
    </source>
</evidence>
<dbReference type="GO" id="GO:0051019">
    <property type="term" value="F:mitogen-activated protein kinase binding"/>
    <property type="evidence" value="ECO:0007669"/>
    <property type="project" value="TreeGrafter"/>
</dbReference>
<protein>
    <recommendedName>
        <fullName evidence="9">TNFAIP3-interacting protein 1</fullName>
    </recommendedName>
    <alternativeName>
        <fullName evidence="11">A20-binding inhibitor of NF-kappa-B activation 1</fullName>
    </alternativeName>
    <alternativeName>
        <fullName evidence="12">Nef-associated factor 1</fullName>
    </alternativeName>
    <alternativeName>
        <fullName evidence="10">Virion-associated nuclear shuttling protein</fullName>
    </alternativeName>
</protein>
<dbReference type="Gene3D" id="1.20.5.990">
    <property type="entry name" value="Nemo cc2-lz domain - 1d5 darpin complex"/>
    <property type="match status" value="1"/>
</dbReference>
<evidence type="ECO:0000256" key="10">
    <source>
        <dbReference type="ARBA" id="ARBA00075165"/>
    </source>
</evidence>
<evidence type="ECO:0000256" key="6">
    <source>
        <dbReference type="ARBA" id="ARBA00023054"/>
    </source>
</evidence>
<dbReference type="GO" id="GO:0070373">
    <property type="term" value="P:negative regulation of ERK1 and ERK2 cascade"/>
    <property type="evidence" value="ECO:0007669"/>
    <property type="project" value="TreeGrafter"/>
</dbReference>
<dbReference type="FunFam" id="1.20.5.990:FF:000001">
    <property type="entry name" value="TNFAIP3 interacting protein 1"/>
    <property type="match status" value="1"/>
</dbReference>
<evidence type="ECO:0000256" key="2">
    <source>
        <dbReference type="ARBA" id="ARBA00004496"/>
    </source>
</evidence>
<dbReference type="GO" id="GO:0010604">
    <property type="term" value="P:positive regulation of macromolecule metabolic process"/>
    <property type="evidence" value="ECO:0007669"/>
    <property type="project" value="UniProtKB-ARBA"/>
</dbReference>
<evidence type="ECO:0000256" key="8">
    <source>
        <dbReference type="ARBA" id="ARBA00023242"/>
    </source>
</evidence>
<dbReference type="PANTHER" id="PTHR31882">
    <property type="entry name" value="TNFAIP3-INTERACTING PROTEIN COILED COIL FAMILY MEMBER"/>
    <property type="match status" value="1"/>
</dbReference>
<feature type="region of interest" description="Disordered" evidence="14">
    <location>
        <begin position="82"/>
        <end position="116"/>
    </location>
</feature>
<dbReference type="GO" id="GO:0043124">
    <property type="term" value="P:negative regulation of canonical NF-kappaB signal transduction"/>
    <property type="evidence" value="ECO:0007669"/>
    <property type="project" value="UniProtKB-ARBA"/>
</dbReference>
<dbReference type="PANTHER" id="PTHR31882:SF3">
    <property type="entry name" value="TNFAIP3-INTERACTING PROTEIN 1"/>
    <property type="match status" value="1"/>
</dbReference>
<evidence type="ECO:0000256" key="14">
    <source>
        <dbReference type="SAM" id="MobiDB-lite"/>
    </source>
</evidence>
<evidence type="ECO:0000256" key="7">
    <source>
        <dbReference type="ARBA" id="ARBA00023198"/>
    </source>
</evidence>
<reference evidence="15" key="1">
    <citation type="submission" date="2018-09" db="EMBL/GenBank/DDBJ databases">
        <title>Common duck and Muscovy duck high density SNP chip.</title>
        <authorList>
            <person name="Vignal A."/>
            <person name="Thebault N."/>
            <person name="Warren W.C."/>
        </authorList>
    </citation>
    <scope>NUCLEOTIDE SEQUENCE [LARGE SCALE GENOMIC DNA]</scope>
</reference>
<name>A0A8C3BSN5_CAIMO</name>
<evidence type="ECO:0000256" key="1">
    <source>
        <dbReference type="ARBA" id="ARBA00004123"/>
    </source>
</evidence>
<dbReference type="GO" id="GO:0006954">
    <property type="term" value="P:inflammatory response"/>
    <property type="evidence" value="ECO:0007669"/>
    <property type="project" value="UniProtKB-KW"/>
</dbReference>
<keyword evidence="7" id="KW-0395">Inflammatory response</keyword>
<evidence type="ECO:0000256" key="4">
    <source>
        <dbReference type="ARBA" id="ARBA00022490"/>
    </source>
</evidence>
<dbReference type="GO" id="GO:0006357">
    <property type="term" value="P:regulation of transcription by RNA polymerase II"/>
    <property type="evidence" value="ECO:0007669"/>
    <property type="project" value="TreeGrafter"/>
</dbReference>
<reference evidence="15" key="2">
    <citation type="submission" date="2025-08" db="UniProtKB">
        <authorList>
            <consortium name="Ensembl"/>
        </authorList>
    </citation>
    <scope>IDENTIFICATION</scope>
</reference>
<evidence type="ECO:0000256" key="3">
    <source>
        <dbReference type="ARBA" id="ARBA00022481"/>
    </source>
</evidence>
<feature type="coiled-coil region" evidence="13">
    <location>
        <begin position="273"/>
        <end position="490"/>
    </location>
</feature>
<proteinExistence type="predicted"/>
<feature type="region of interest" description="Disordered" evidence="14">
    <location>
        <begin position="681"/>
        <end position="700"/>
    </location>
</feature>
<feature type="coiled-coil region" evidence="13">
    <location>
        <begin position="24"/>
        <end position="68"/>
    </location>
</feature>
<accession>A0A8C3BSN5</accession>
<keyword evidence="5" id="KW-0597">Phosphoprotein</keyword>
<reference evidence="15" key="3">
    <citation type="submission" date="2025-09" db="UniProtKB">
        <authorList>
            <consortium name="Ensembl"/>
        </authorList>
    </citation>
    <scope>IDENTIFICATION</scope>
</reference>
<feature type="region of interest" description="Disordered" evidence="14">
    <location>
        <begin position="613"/>
        <end position="654"/>
    </location>
</feature>
<keyword evidence="3" id="KW-0488">Methylation</keyword>
<evidence type="ECO:0000256" key="9">
    <source>
        <dbReference type="ARBA" id="ARBA00073021"/>
    </source>
</evidence>
<dbReference type="GO" id="GO:0071222">
    <property type="term" value="P:cellular response to lipopolysaccharide"/>
    <property type="evidence" value="ECO:0007669"/>
    <property type="project" value="TreeGrafter"/>
</dbReference>
<feature type="region of interest" description="Disordered" evidence="14">
    <location>
        <begin position="1"/>
        <end position="21"/>
    </location>
</feature>
<dbReference type="GO" id="GO:0005634">
    <property type="term" value="C:nucleus"/>
    <property type="evidence" value="ECO:0007669"/>
    <property type="project" value="UniProtKB-SubCell"/>
</dbReference>
<keyword evidence="16" id="KW-1185">Reference proteome</keyword>
<dbReference type="GO" id="GO:0005737">
    <property type="term" value="C:cytoplasm"/>
    <property type="evidence" value="ECO:0007669"/>
    <property type="project" value="UniProtKB-SubCell"/>
</dbReference>
<feature type="compositionally biased region" description="Low complexity" evidence="14">
    <location>
        <begin position="255"/>
        <end position="265"/>
    </location>
</feature>
<feature type="region of interest" description="Disordered" evidence="14">
    <location>
        <begin position="244"/>
        <end position="271"/>
    </location>
</feature>
<organism evidence="15 16">
    <name type="scientific">Cairina moschata</name>
    <name type="common">Muscovy duck</name>
    <dbReference type="NCBI Taxonomy" id="8855"/>
    <lineage>
        <taxon>Eukaryota</taxon>
        <taxon>Metazoa</taxon>
        <taxon>Chordata</taxon>
        <taxon>Craniata</taxon>
        <taxon>Vertebrata</taxon>
        <taxon>Euteleostomi</taxon>
        <taxon>Archelosauria</taxon>
        <taxon>Archosauria</taxon>
        <taxon>Dinosauria</taxon>
        <taxon>Saurischia</taxon>
        <taxon>Theropoda</taxon>
        <taxon>Coelurosauria</taxon>
        <taxon>Aves</taxon>
        <taxon>Neognathae</taxon>
        <taxon>Galloanserae</taxon>
        <taxon>Anseriformes</taxon>
        <taxon>Anatidae</taxon>
        <taxon>Anatinae</taxon>
        <taxon>Cairina</taxon>
    </lineage>
</organism>
<evidence type="ECO:0000256" key="13">
    <source>
        <dbReference type="SAM" id="Coils"/>
    </source>
</evidence>
<evidence type="ECO:0000256" key="12">
    <source>
        <dbReference type="ARBA" id="ARBA00081786"/>
    </source>
</evidence>